<proteinExistence type="predicted"/>
<protein>
    <submittedName>
        <fullName evidence="2">Uncharacterized protein</fullName>
    </submittedName>
</protein>
<feature type="compositionally biased region" description="Polar residues" evidence="1">
    <location>
        <begin position="41"/>
        <end position="55"/>
    </location>
</feature>
<dbReference type="AlphaFoldDB" id="A0A9E7EDE3"/>
<evidence type="ECO:0000313" key="3">
    <source>
        <dbReference type="Proteomes" id="UP001055439"/>
    </source>
</evidence>
<reference evidence="2" key="1">
    <citation type="submission" date="2022-05" db="EMBL/GenBank/DDBJ databases">
        <title>The Musa troglodytarum L. genome provides insights into the mechanism of non-climacteric behaviour and enrichment of carotenoids.</title>
        <authorList>
            <person name="Wang J."/>
        </authorList>
    </citation>
    <scope>NUCLEOTIDE SEQUENCE</scope>
    <source>
        <tissue evidence="2">Leaf</tissue>
    </source>
</reference>
<accession>A0A9E7EDE3</accession>
<feature type="region of interest" description="Disordered" evidence="1">
    <location>
        <begin position="1"/>
        <end position="67"/>
    </location>
</feature>
<evidence type="ECO:0000256" key="1">
    <source>
        <dbReference type="SAM" id="MobiDB-lite"/>
    </source>
</evidence>
<sequence length="101" mass="10777">MAPTFGRLGVAADNPSSPCKALHEPAKQAQLNRSVWDENSGVPSSSFMGSMQTRPNAGDHHFSNSDASFGYSAEVTASVNSESLVEGWDIVEHPQSQVEDV</sequence>
<dbReference type="EMBL" id="CP097502">
    <property type="protein sequence ID" value="URD73878.1"/>
    <property type="molecule type" value="Genomic_DNA"/>
</dbReference>
<gene>
    <name evidence="2" type="ORF">MUK42_35055</name>
</gene>
<keyword evidence="3" id="KW-1185">Reference proteome</keyword>
<dbReference type="Proteomes" id="UP001055439">
    <property type="component" value="Chromosome 1"/>
</dbReference>
<organism evidence="2 3">
    <name type="scientific">Musa troglodytarum</name>
    <name type="common">fe'i banana</name>
    <dbReference type="NCBI Taxonomy" id="320322"/>
    <lineage>
        <taxon>Eukaryota</taxon>
        <taxon>Viridiplantae</taxon>
        <taxon>Streptophyta</taxon>
        <taxon>Embryophyta</taxon>
        <taxon>Tracheophyta</taxon>
        <taxon>Spermatophyta</taxon>
        <taxon>Magnoliopsida</taxon>
        <taxon>Liliopsida</taxon>
        <taxon>Zingiberales</taxon>
        <taxon>Musaceae</taxon>
        <taxon>Musa</taxon>
    </lineage>
</organism>
<evidence type="ECO:0000313" key="2">
    <source>
        <dbReference type="EMBL" id="URD73878.1"/>
    </source>
</evidence>
<name>A0A9E7EDE3_9LILI</name>